<dbReference type="OrthoDB" id="3684942at2"/>
<evidence type="ECO:0000259" key="2">
    <source>
        <dbReference type="Pfam" id="PF23451"/>
    </source>
</evidence>
<name>A0A5C8NSK8_9BURK</name>
<dbReference type="AlphaFoldDB" id="A0A5C8NSK8"/>
<dbReference type="RefSeq" id="WP_147705408.1">
    <property type="nucleotide sequence ID" value="NZ_VDUY01000006.1"/>
</dbReference>
<dbReference type="Proteomes" id="UP000321548">
    <property type="component" value="Unassembled WGS sequence"/>
</dbReference>
<dbReference type="Pfam" id="PF23451">
    <property type="entry name" value="Zn_ribbon_PaaD"/>
    <property type="match status" value="1"/>
</dbReference>
<dbReference type="PANTHER" id="PTHR42831">
    <property type="entry name" value="FE-S PROTEIN MATURATION AUXILIARY FACTOR YITW"/>
    <property type="match status" value="1"/>
</dbReference>
<dbReference type="Pfam" id="PF01883">
    <property type="entry name" value="FeS_assembly_P"/>
    <property type="match status" value="1"/>
</dbReference>
<evidence type="ECO:0000259" key="1">
    <source>
        <dbReference type="Pfam" id="PF01883"/>
    </source>
</evidence>
<organism evidence="3 4">
    <name type="scientific">Zeimonas arvi</name>
    <dbReference type="NCBI Taxonomy" id="2498847"/>
    <lineage>
        <taxon>Bacteria</taxon>
        <taxon>Pseudomonadati</taxon>
        <taxon>Pseudomonadota</taxon>
        <taxon>Betaproteobacteria</taxon>
        <taxon>Burkholderiales</taxon>
        <taxon>Burkholderiaceae</taxon>
        <taxon>Zeimonas</taxon>
    </lineage>
</organism>
<evidence type="ECO:0000313" key="4">
    <source>
        <dbReference type="Proteomes" id="UP000321548"/>
    </source>
</evidence>
<sequence length="162" mass="17168">MADPAAAARLETIRAIVGAIPDPEIPVVTLADLGILRDVLIDDGAPLVLLTPTYSGCPATEAIAAQAREALDAAGFADARVRTVLAPAWSTDWIGEDARRKLRDFGIAPPACSAACGARTPPACPRCGSGEVEQVSRWGSTPCKAHYRCLACREPFDYFKPY</sequence>
<dbReference type="SUPFAM" id="SSF117916">
    <property type="entry name" value="Fe-S cluster assembly (FSCA) domain-like"/>
    <property type="match status" value="1"/>
</dbReference>
<evidence type="ECO:0000313" key="3">
    <source>
        <dbReference type="EMBL" id="TXL64349.1"/>
    </source>
</evidence>
<reference evidence="3 4" key="1">
    <citation type="submission" date="2019-06" db="EMBL/GenBank/DDBJ databases">
        <title>Quisquiliibacterium sp. nov., isolated from a maize field.</title>
        <authorList>
            <person name="Lin S.-Y."/>
            <person name="Tsai C.-F."/>
            <person name="Young C.-C."/>
        </authorList>
    </citation>
    <scope>NUCLEOTIDE SEQUENCE [LARGE SCALE GENOMIC DNA]</scope>
    <source>
        <strain evidence="3 4">CC-CFT501</strain>
    </source>
</reference>
<dbReference type="InterPro" id="IPR011883">
    <property type="entry name" value="PaaD-like"/>
</dbReference>
<dbReference type="Gene3D" id="3.30.300.130">
    <property type="entry name" value="Fe-S cluster assembly (FSCA)"/>
    <property type="match status" value="1"/>
</dbReference>
<protein>
    <submittedName>
        <fullName evidence="3">Phenylacetate-CoA oxygenase subunit PaaJ</fullName>
    </submittedName>
</protein>
<dbReference type="PANTHER" id="PTHR42831:SF3">
    <property type="entry name" value="1,2-PHENYLACETYL-COA EPOXIDASE, SUBUNIT D-RELATED"/>
    <property type="match status" value="1"/>
</dbReference>
<keyword evidence="4" id="KW-1185">Reference proteome</keyword>
<dbReference type="InterPro" id="IPR052339">
    <property type="entry name" value="Fe-S_Maturation_MIP18"/>
</dbReference>
<dbReference type="NCBIfam" id="TIGR02159">
    <property type="entry name" value="PA_CoA_Oxy4"/>
    <property type="match status" value="1"/>
</dbReference>
<dbReference type="InterPro" id="IPR002744">
    <property type="entry name" value="MIP18-like"/>
</dbReference>
<accession>A0A5C8NSK8</accession>
<dbReference type="InterPro" id="IPR034904">
    <property type="entry name" value="FSCA_dom_sf"/>
</dbReference>
<dbReference type="InterPro" id="IPR056572">
    <property type="entry name" value="Zn_ribbon_PaaD"/>
</dbReference>
<comment type="caution">
    <text evidence="3">The sequence shown here is derived from an EMBL/GenBank/DDBJ whole genome shotgun (WGS) entry which is preliminary data.</text>
</comment>
<feature type="domain" description="PaaD zinc beta ribbon" evidence="2">
    <location>
        <begin position="114"/>
        <end position="160"/>
    </location>
</feature>
<feature type="domain" description="MIP18 family-like" evidence="1">
    <location>
        <begin position="11"/>
        <end position="73"/>
    </location>
</feature>
<proteinExistence type="predicted"/>
<gene>
    <name evidence="3" type="primary">paaJ</name>
    <name evidence="3" type="ORF">FHP08_14955</name>
</gene>
<dbReference type="EMBL" id="VDUY01000006">
    <property type="protein sequence ID" value="TXL64349.1"/>
    <property type="molecule type" value="Genomic_DNA"/>
</dbReference>